<evidence type="ECO:0000313" key="2">
    <source>
        <dbReference type="Proteomes" id="UP000499080"/>
    </source>
</evidence>
<dbReference type="AlphaFoldDB" id="A0A4Y2WL76"/>
<gene>
    <name evidence="1" type="ORF">AVEN_266087_1</name>
</gene>
<dbReference type="InterPro" id="IPR005312">
    <property type="entry name" value="DUF1759"/>
</dbReference>
<dbReference type="OrthoDB" id="6431421at2759"/>
<sequence length="161" mass="18430">MRLGQFLNENYDKAVEVLKDRFGQKQAVISSYMNTLLPLQPVRRINDTLGLRNLYDEINNSIRRIDIDSYGNLLYPILDRCIPVELMLLFNRDQVVKGVKEPVVSDLINFFQGQMEARERSFSERTELIPIDKSNYPLFKKAQTAPFNRGGSSAAALNVST</sequence>
<dbReference type="Pfam" id="PF03564">
    <property type="entry name" value="DUF1759"/>
    <property type="match status" value="1"/>
</dbReference>
<reference evidence="1 2" key="1">
    <citation type="journal article" date="2019" name="Sci. Rep.">
        <title>Orb-weaving spider Araneus ventricosus genome elucidates the spidroin gene catalogue.</title>
        <authorList>
            <person name="Kono N."/>
            <person name="Nakamura H."/>
            <person name="Ohtoshi R."/>
            <person name="Moran D.A.P."/>
            <person name="Shinohara A."/>
            <person name="Yoshida Y."/>
            <person name="Fujiwara M."/>
            <person name="Mori M."/>
            <person name="Tomita M."/>
            <person name="Arakawa K."/>
        </authorList>
    </citation>
    <scope>NUCLEOTIDE SEQUENCE [LARGE SCALE GENOMIC DNA]</scope>
</reference>
<dbReference type="Proteomes" id="UP000499080">
    <property type="component" value="Unassembled WGS sequence"/>
</dbReference>
<accession>A0A4Y2WL76</accession>
<name>A0A4Y2WL76_ARAVE</name>
<proteinExistence type="predicted"/>
<protein>
    <submittedName>
        <fullName evidence="1">Uncharacterized protein</fullName>
    </submittedName>
</protein>
<keyword evidence="2" id="KW-1185">Reference proteome</keyword>
<organism evidence="1 2">
    <name type="scientific">Araneus ventricosus</name>
    <name type="common">Orbweaver spider</name>
    <name type="synonym">Epeira ventricosa</name>
    <dbReference type="NCBI Taxonomy" id="182803"/>
    <lineage>
        <taxon>Eukaryota</taxon>
        <taxon>Metazoa</taxon>
        <taxon>Ecdysozoa</taxon>
        <taxon>Arthropoda</taxon>
        <taxon>Chelicerata</taxon>
        <taxon>Arachnida</taxon>
        <taxon>Araneae</taxon>
        <taxon>Araneomorphae</taxon>
        <taxon>Entelegynae</taxon>
        <taxon>Araneoidea</taxon>
        <taxon>Araneidae</taxon>
        <taxon>Araneus</taxon>
    </lineage>
</organism>
<comment type="caution">
    <text evidence="1">The sequence shown here is derived from an EMBL/GenBank/DDBJ whole genome shotgun (WGS) entry which is preliminary data.</text>
</comment>
<dbReference type="EMBL" id="BGPR01061866">
    <property type="protein sequence ID" value="GBO37438.1"/>
    <property type="molecule type" value="Genomic_DNA"/>
</dbReference>
<evidence type="ECO:0000313" key="1">
    <source>
        <dbReference type="EMBL" id="GBO37438.1"/>
    </source>
</evidence>